<dbReference type="PATRIC" id="fig|670052.7.peg.2331"/>
<gene>
    <name evidence="2" type="ORF">PA27867_2267</name>
</gene>
<dbReference type="InterPro" id="IPR001226">
    <property type="entry name" value="Flavodoxin_CS"/>
</dbReference>
<dbReference type="SUPFAM" id="SSF52218">
    <property type="entry name" value="Flavoproteins"/>
    <property type="match status" value="1"/>
</dbReference>
<dbReference type="Proteomes" id="UP000092582">
    <property type="component" value="Chromosome 1"/>
</dbReference>
<sequence length="149" mass="15409">MHARVVYDTTFGNTRTIAEVIAAELGQGTTTLSLGDLTDASLDGVDVLVVGCPINGWRPTERMQEFLHSLTPGSLTGVRAAAFDTRVKLFIHGDAAGKISHALHDAGATIVAKPQGFIVQGTEGPLAPGETGKAGAWAAFIGAELRATA</sequence>
<proteinExistence type="predicted"/>
<evidence type="ECO:0000313" key="2">
    <source>
        <dbReference type="EMBL" id="ANP73219.1"/>
    </source>
</evidence>
<name>A0A1B1BKQ3_9MICO</name>
<dbReference type="STRING" id="670052.PA27867_2267"/>
<organism evidence="2 3">
    <name type="scientific">Cryobacterium arcticum</name>
    <dbReference type="NCBI Taxonomy" id="670052"/>
    <lineage>
        <taxon>Bacteria</taxon>
        <taxon>Bacillati</taxon>
        <taxon>Actinomycetota</taxon>
        <taxon>Actinomycetes</taxon>
        <taxon>Micrococcales</taxon>
        <taxon>Microbacteriaceae</taxon>
        <taxon>Cryobacterium</taxon>
    </lineage>
</organism>
<dbReference type="InterPro" id="IPR029039">
    <property type="entry name" value="Flavoprotein-like_sf"/>
</dbReference>
<keyword evidence="3" id="KW-1185">Reference proteome</keyword>
<dbReference type="InterPro" id="IPR008254">
    <property type="entry name" value="Flavodoxin/NO_synth"/>
</dbReference>
<dbReference type="KEGG" id="cart:PA27867_2267"/>
<dbReference type="GO" id="GO:0010181">
    <property type="term" value="F:FMN binding"/>
    <property type="evidence" value="ECO:0007669"/>
    <property type="project" value="InterPro"/>
</dbReference>
<dbReference type="PROSITE" id="PS50902">
    <property type="entry name" value="FLAVODOXIN_LIKE"/>
    <property type="match status" value="1"/>
</dbReference>
<reference evidence="2 3" key="1">
    <citation type="submission" date="2016-06" db="EMBL/GenBank/DDBJ databases">
        <title>Genome sequencing of Cryobacterium arcticum PAMC 27867.</title>
        <authorList>
            <person name="Lee J."/>
            <person name="Kim O.-S."/>
        </authorList>
    </citation>
    <scope>NUCLEOTIDE SEQUENCE [LARGE SCALE GENOMIC DNA]</scope>
    <source>
        <strain evidence="2 3">PAMC 27867</strain>
    </source>
</reference>
<dbReference type="RefSeq" id="WP_066596460.1">
    <property type="nucleotide sequence ID" value="NZ_CP016282.1"/>
</dbReference>
<accession>A0A1B1BKQ3</accession>
<dbReference type="PROSITE" id="PS00201">
    <property type="entry name" value="FLAVODOXIN"/>
    <property type="match status" value="1"/>
</dbReference>
<dbReference type="EMBL" id="CP016282">
    <property type="protein sequence ID" value="ANP73219.1"/>
    <property type="molecule type" value="Genomic_DNA"/>
</dbReference>
<dbReference type="Pfam" id="PF12641">
    <property type="entry name" value="Flavodoxin_3"/>
    <property type="match status" value="1"/>
</dbReference>
<evidence type="ECO:0000259" key="1">
    <source>
        <dbReference type="PROSITE" id="PS50902"/>
    </source>
</evidence>
<dbReference type="OrthoDB" id="3253043at2"/>
<dbReference type="Gene3D" id="3.40.50.360">
    <property type="match status" value="1"/>
</dbReference>
<dbReference type="GO" id="GO:0009055">
    <property type="term" value="F:electron transfer activity"/>
    <property type="evidence" value="ECO:0007669"/>
    <property type="project" value="InterPro"/>
</dbReference>
<protein>
    <submittedName>
        <fullName evidence="2">Flavodoxin</fullName>
    </submittedName>
</protein>
<feature type="domain" description="Flavodoxin-like" evidence="1">
    <location>
        <begin position="3"/>
        <end position="142"/>
    </location>
</feature>
<dbReference type="AlphaFoldDB" id="A0A1B1BKQ3"/>
<evidence type="ECO:0000313" key="3">
    <source>
        <dbReference type="Proteomes" id="UP000092582"/>
    </source>
</evidence>